<evidence type="ECO:0000313" key="2">
    <source>
        <dbReference type="Ensembl" id="ENSSPAP00000003249.1"/>
    </source>
</evidence>
<evidence type="ECO:0000256" key="1">
    <source>
        <dbReference type="SAM" id="SignalP"/>
    </source>
</evidence>
<dbReference type="PROSITE" id="PS50877">
    <property type="entry name" value="GOLOCO"/>
    <property type="match status" value="2"/>
</dbReference>
<keyword evidence="1" id="KW-0732">Signal</keyword>
<reference evidence="2" key="1">
    <citation type="submission" date="2023-09" db="UniProtKB">
        <authorList>
            <consortium name="Ensembl"/>
        </authorList>
    </citation>
    <scope>IDENTIFICATION</scope>
</reference>
<dbReference type="AlphaFoldDB" id="A0A3B4Z9Q8"/>
<dbReference type="InterPro" id="IPR042168">
    <property type="entry name" value="Pcp2"/>
</dbReference>
<dbReference type="PANTHER" id="PTHR47503:SF1">
    <property type="entry name" value="PURKINJE CELL PROTEIN 2 HOMOLOG"/>
    <property type="match status" value="1"/>
</dbReference>
<dbReference type="STRING" id="144197.ENSSPAP00000003249"/>
<dbReference type="GO" id="GO:0005085">
    <property type="term" value="F:guanyl-nucleotide exchange factor activity"/>
    <property type="evidence" value="ECO:0007669"/>
    <property type="project" value="InterPro"/>
</dbReference>
<feature type="signal peptide" evidence="1">
    <location>
        <begin position="1"/>
        <end position="28"/>
    </location>
</feature>
<protein>
    <submittedName>
        <fullName evidence="2">Uncharacterized protein</fullName>
    </submittedName>
</protein>
<dbReference type="Pfam" id="PF02188">
    <property type="entry name" value="GoLoco"/>
    <property type="match status" value="1"/>
</dbReference>
<dbReference type="Gene3D" id="1.25.40.10">
    <property type="entry name" value="Tetratricopeptide repeat domain"/>
    <property type="match status" value="1"/>
</dbReference>
<sequence length="138" mass="15565">MQLNLLFIFKFPFTYHCFLIGPCVLTSADQNEFLTIMSKSQRGRMDEQRCVLNASPQCTPKHQPSPDSDKFFSLLANSQSRRLDDQRVSLPSLPGIQNGGTTSTAADKDASYLCYMVSKVQVGLIHHMVYPFCHCQNL</sequence>
<dbReference type="InterPro" id="IPR011990">
    <property type="entry name" value="TPR-like_helical_dom_sf"/>
</dbReference>
<dbReference type="SMART" id="SM00390">
    <property type="entry name" value="GoLoco"/>
    <property type="match status" value="2"/>
</dbReference>
<dbReference type="InterPro" id="IPR003109">
    <property type="entry name" value="GoLoco_motif"/>
</dbReference>
<dbReference type="GeneTree" id="ENSGT01030000234854"/>
<proteinExistence type="predicted"/>
<organism evidence="2">
    <name type="scientific">Stegastes partitus</name>
    <name type="common">bicolor damselfish</name>
    <dbReference type="NCBI Taxonomy" id="144197"/>
    <lineage>
        <taxon>Eukaryota</taxon>
        <taxon>Metazoa</taxon>
        <taxon>Chordata</taxon>
        <taxon>Craniata</taxon>
        <taxon>Vertebrata</taxon>
        <taxon>Euteleostomi</taxon>
        <taxon>Actinopterygii</taxon>
        <taxon>Neopterygii</taxon>
        <taxon>Teleostei</taxon>
        <taxon>Neoteleostei</taxon>
        <taxon>Acanthomorphata</taxon>
        <taxon>Ovalentaria</taxon>
        <taxon>Pomacentridae</taxon>
        <taxon>Stegastes</taxon>
    </lineage>
</organism>
<dbReference type="PANTHER" id="PTHR47503">
    <property type="entry name" value="PURKINJE CELL PROTEIN 2"/>
    <property type="match status" value="1"/>
</dbReference>
<dbReference type="Ensembl" id="ENSSPAT00000003305.1">
    <property type="protein sequence ID" value="ENSSPAP00000003249.1"/>
    <property type="gene ID" value="ENSSPAG00000002479.1"/>
</dbReference>
<accession>A0A3B4Z9Q8</accession>
<feature type="chain" id="PRO_5017188886" evidence="1">
    <location>
        <begin position="29"/>
        <end position="138"/>
    </location>
</feature>
<name>A0A3B4Z9Q8_9TELE</name>